<dbReference type="AlphaFoldDB" id="A0A8D9EJ96"/>
<dbReference type="EMBL" id="HBUF01542812">
    <property type="protein sequence ID" value="CAG6755707.1"/>
    <property type="molecule type" value="Transcribed_RNA"/>
</dbReference>
<dbReference type="EMBL" id="HBUF01542811">
    <property type="protein sequence ID" value="CAG6755703.1"/>
    <property type="molecule type" value="Transcribed_RNA"/>
</dbReference>
<dbReference type="EMBL" id="HBUF01542813">
    <property type="protein sequence ID" value="CAG6755711.1"/>
    <property type="molecule type" value="Transcribed_RNA"/>
</dbReference>
<sequence>MMMNAHLHAEMRHLCNNSMNPRPRAHKPGFLPLETDDDKIHSCLNPCNNALNPRPRAQRQCVLTTRNRPMIKYTHAKGCKIYFWEIFPGTWDIIYGVIGI</sequence>
<organism evidence="1">
    <name type="scientific">Cacopsylla melanoneura</name>
    <dbReference type="NCBI Taxonomy" id="428564"/>
    <lineage>
        <taxon>Eukaryota</taxon>
        <taxon>Metazoa</taxon>
        <taxon>Ecdysozoa</taxon>
        <taxon>Arthropoda</taxon>
        <taxon>Hexapoda</taxon>
        <taxon>Insecta</taxon>
        <taxon>Pterygota</taxon>
        <taxon>Neoptera</taxon>
        <taxon>Paraneoptera</taxon>
        <taxon>Hemiptera</taxon>
        <taxon>Sternorrhyncha</taxon>
        <taxon>Psylloidea</taxon>
        <taxon>Psyllidae</taxon>
        <taxon>Psyllinae</taxon>
        <taxon>Cacopsylla</taxon>
    </lineage>
</organism>
<protein>
    <submittedName>
        <fullName evidence="1">Uncharacterized protein</fullName>
    </submittedName>
</protein>
<accession>A0A8D9EJ96</accession>
<reference evidence="1" key="1">
    <citation type="submission" date="2021-05" db="EMBL/GenBank/DDBJ databases">
        <authorList>
            <person name="Alioto T."/>
            <person name="Alioto T."/>
            <person name="Gomez Garrido J."/>
        </authorList>
    </citation>
    <scope>NUCLEOTIDE SEQUENCE</scope>
</reference>
<proteinExistence type="predicted"/>
<evidence type="ECO:0000313" key="1">
    <source>
        <dbReference type="EMBL" id="CAG6755711.1"/>
    </source>
</evidence>
<name>A0A8D9EJ96_9HEMI</name>